<accession>A0A1H6CHB9</accession>
<dbReference type="Pfam" id="PF12977">
    <property type="entry name" value="DUF3861"/>
    <property type="match status" value="1"/>
</dbReference>
<protein>
    <recommendedName>
        <fullName evidence="3">DUF3861 domain-containing protein</fullName>
    </recommendedName>
</protein>
<organism evidence="1 2">
    <name type="scientific">Bryocella elongata</name>
    <dbReference type="NCBI Taxonomy" id="863522"/>
    <lineage>
        <taxon>Bacteria</taxon>
        <taxon>Pseudomonadati</taxon>
        <taxon>Acidobacteriota</taxon>
        <taxon>Terriglobia</taxon>
        <taxon>Terriglobales</taxon>
        <taxon>Acidobacteriaceae</taxon>
        <taxon>Bryocella</taxon>
    </lineage>
</organism>
<sequence>MPLFRITVEPLPAASSALPEDASALVFDVDNHDDIIAIARRMNGRFDLDEPTSQAFAIGLKLFGEVILKNRQREPFSLIRPAMADFMKAVKGQHTSDSSAQ</sequence>
<dbReference type="RefSeq" id="WP_103935381.1">
    <property type="nucleotide sequence ID" value="NZ_FNVA01000011.1"/>
</dbReference>
<name>A0A1H6CHB9_9BACT</name>
<evidence type="ECO:0008006" key="3">
    <source>
        <dbReference type="Google" id="ProtNLM"/>
    </source>
</evidence>
<dbReference type="InterPro" id="IPR038194">
    <property type="entry name" value="DUF3861_sf"/>
</dbReference>
<dbReference type="AlphaFoldDB" id="A0A1H6CHB9"/>
<keyword evidence="2" id="KW-1185">Reference proteome</keyword>
<gene>
    <name evidence="1" type="ORF">SAMN05421819_4554</name>
</gene>
<dbReference type="Gene3D" id="3.10.20.850">
    <property type="entry name" value="Protein of unknown function DUF3861"/>
    <property type="match status" value="1"/>
</dbReference>
<reference evidence="1 2" key="1">
    <citation type="submission" date="2016-10" db="EMBL/GenBank/DDBJ databases">
        <authorList>
            <person name="de Groot N.N."/>
        </authorList>
    </citation>
    <scope>NUCLEOTIDE SEQUENCE [LARGE SCALE GENOMIC DNA]</scope>
    <source>
        <strain evidence="1 2">DSM 22489</strain>
    </source>
</reference>
<dbReference type="Proteomes" id="UP000236728">
    <property type="component" value="Unassembled WGS sequence"/>
</dbReference>
<evidence type="ECO:0000313" key="1">
    <source>
        <dbReference type="EMBL" id="SEG72268.1"/>
    </source>
</evidence>
<dbReference type="EMBL" id="FNVA01000011">
    <property type="protein sequence ID" value="SEG72268.1"/>
    <property type="molecule type" value="Genomic_DNA"/>
</dbReference>
<dbReference type="OrthoDB" id="119700at2"/>
<proteinExistence type="predicted"/>
<evidence type="ECO:0000313" key="2">
    <source>
        <dbReference type="Proteomes" id="UP000236728"/>
    </source>
</evidence>
<dbReference type="InterPro" id="IPR024476">
    <property type="entry name" value="DUF3861"/>
</dbReference>